<organism evidence="1 2">
    <name type="scientific">Artomyces pyxidatus</name>
    <dbReference type="NCBI Taxonomy" id="48021"/>
    <lineage>
        <taxon>Eukaryota</taxon>
        <taxon>Fungi</taxon>
        <taxon>Dikarya</taxon>
        <taxon>Basidiomycota</taxon>
        <taxon>Agaricomycotina</taxon>
        <taxon>Agaricomycetes</taxon>
        <taxon>Russulales</taxon>
        <taxon>Auriscalpiaceae</taxon>
        <taxon>Artomyces</taxon>
    </lineage>
</organism>
<dbReference type="EMBL" id="MU277193">
    <property type="protein sequence ID" value="KAI0066082.1"/>
    <property type="molecule type" value="Genomic_DNA"/>
</dbReference>
<comment type="caution">
    <text evidence="1">The sequence shown here is derived from an EMBL/GenBank/DDBJ whole genome shotgun (WGS) entry which is preliminary data.</text>
</comment>
<evidence type="ECO:0000313" key="1">
    <source>
        <dbReference type="EMBL" id="KAI0066082.1"/>
    </source>
</evidence>
<reference evidence="1" key="2">
    <citation type="journal article" date="2022" name="New Phytol.">
        <title>Evolutionary transition to the ectomycorrhizal habit in the genomes of a hyperdiverse lineage of mushroom-forming fungi.</title>
        <authorList>
            <person name="Looney B."/>
            <person name="Miyauchi S."/>
            <person name="Morin E."/>
            <person name="Drula E."/>
            <person name="Courty P.E."/>
            <person name="Kohler A."/>
            <person name="Kuo A."/>
            <person name="LaButti K."/>
            <person name="Pangilinan J."/>
            <person name="Lipzen A."/>
            <person name="Riley R."/>
            <person name="Andreopoulos W."/>
            <person name="He G."/>
            <person name="Johnson J."/>
            <person name="Nolan M."/>
            <person name="Tritt A."/>
            <person name="Barry K.W."/>
            <person name="Grigoriev I.V."/>
            <person name="Nagy L.G."/>
            <person name="Hibbett D."/>
            <person name="Henrissat B."/>
            <person name="Matheny P.B."/>
            <person name="Labbe J."/>
            <person name="Martin F.M."/>
        </authorList>
    </citation>
    <scope>NUCLEOTIDE SEQUENCE</scope>
    <source>
        <strain evidence="1">HHB10654</strain>
    </source>
</reference>
<protein>
    <submittedName>
        <fullName evidence="1">Uncharacterized protein</fullName>
    </submittedName>
</protein>
<keyword evidence="2" id="KW-1185">Reference proteome</keyword>
<reference evidence="1" key="1">
    <citation type="submission" date="2021-03" db="EMBL/GenBank/DDBJ databases">
        <authorList>
            <consortium name="DOE Joint Genome Institute"/>
            <person name="Ahrendt S."/>
            <person name="Looney B.P."/>
            <person name="Miyauchi S."/>
            <person name="Morin E."/>
            <person name="Drula E."/>
            <person name="Courty P.E."/>
            <person name="Chicoki N."/>
            <person name="Fauchery L."/>
            <person name="Kohler A."/>
            <person name="Kuo A."/>
            <person name="Labutti K."/>
            <person name="Pangilinan J."/>
            <person name="Lipzen A."/>
            <person name="Riley R."/>
            <person name="Andreopoulos W."/>
            <person name="He G."/>
            <person name="Johnson J."/>
            <person name="Barry K.W."/>
            <person name="Grigoriev I.V."/>
            <person name="Nagy L."/>
            <person name="Hibbett D."/>
            <person name="Henrissat B."/>
            <person name="Matheny P.B."/>
            <person name="Labbe J."/>
            <person name="Martin F."/>
        </authorList>
    </citation>
    <scope>NUCLEOTIDE SEQUENCE</scope>
    <source>
        <strain evidence="1">HHB10654</strain>
    </source>
</reference>
<accession>A0ACB8TC04</accession>
<dbReference type="Proteomes" id="UP000814140">
    <property type="component" value="Unassembled WGS sequence"/>
</dbReference>
<evidence type="ECO:0000313" key="2">
    <source>
        <dbReference type="Proteomes" id="UP000814140"/>
    </source>
</evidence>
<sequence length="490" mass="54420">MTLGDMADKHRSVNVLYTLAKMKDLKVTPDLATYNALLDCLAHNGSDLEAWAVFDDMKAMGIVPDIASYDFLLRAVRFNGPAESWRVLRMMEEAGIPPQATTYENIINKYRVEGNLEMAIQLLVEMENHDLSPSIGTAEDVVLLAVRGGLPRLAIDLAENFEESSVRRLASYVWVKCLASAADNLYGAGVVRLWEKVVKHLKIMPDEGICMGTLHTAGRHGLPDLALDVLRVLKLVGANTEEHHFAPVIEAFCRTDRLKEAMATLSMMRAANIHPSAETAHHIFLSIQRNPDTVDAAWDALEALHAEGQQVDVTAVNVIIQASIAHGDLQRAVGIYQICPELNVSPVAETYNLLLSGCIAARHRELGDRILADMREANVAPDTQTFERLIVLCLTGQTYEDAFFYLEEMKSSRFVPPLAVYEAIIRRCVAENDSRYRLAIAELLELGYSVSNRLQRFIDTNGAVDEEGSGERRQWRQGSRGRAPQAPKAQ</sequence>
<gene>
    <name evidence="1" type="ORF">BV25DRAFT_1849636</name>
</gene>
<name>A0ACB8TC04_9AGAM</name>
<proteinExistence type="predicted"/>